<evidence type="ECO:0000256" key="11">
    <source>
        <dbReference type="ARBA" id="ARBA00022840"/>
    </source>
</evidence>
<keyword evidence="10 16" id="KW-0418">Kinase</keyword>
<evidence type="ECO:0000256" key="15">
    <source>
        <dbReference type="ARBA" id="ARBA00040883"/>
    </source>
</evidence>
<dbReference type="HAMAP" id="MF_01274">
    <property type="entry name" value="Pantothen_kinase_3"/>
    <property type="match status" value="1"/>
</dbReference>
<gene>
    <name evidence="16" type="primary">coaX</name>
    <name evidence="17" type="ORF">SAMN05444274_10610</name>
</gene>
<accession>A0A1M5C9E2</accession>
<comment type="cofactor">
    <cofactor evidence="16">
        <name>NH4(+)</name>
        <dbReference type="ChEBI" id="CHEBI:28938"/>
    </cofactor>
    <cofactor evidence="16">
        <name>K(+)</name>
        <dbReference type="ChEBI" id="CHEBI:29103"/>
    </cofactor>
    <text evidence="16">A monovalent cation. Ammonium or potassium.</text>
</comment>
<feature type="binding site" evidence="16">
    <location>
        <position position="87"/>
    </location>
    <ligand>
        <name>substrate</name>
    </ligand>
</feature>
<feature type="binding site" evidence="16">
    <location>
        <begin position="6"/>
        <end position="13"/>
    </location>
    <ligand>
        <name>ATP</name>
        <dbReference type="ChEBI" id="CHEBI:30616"/>
    </ligand>
</feature>
<keyword evidence="7 16" id="KW-0963">Cytoplasm</keyword>
<dbReference type="GO" id="GO:0015937">
    <property type="term" value="P:coenzyme A biosynthetic process"/>
    <property type="evidence" value="ECO:0007669"/>
    <property type="project" value="UniProtKB-UniRule"/>
</dbReference>
<comment type="pathway">
    <text evidence="4 16">Cofactor biosynthesis; coenzyme A biosynthesis; CoA from (R)-pantothenate: step 1/5.</text>
</comment>
<dbReference type="OrthoDB" id="9804707at2"/>
<dbReference type="CDD" id="cd24015">
    <property type="entry name" value="ASKHA_NBD_PanK-III"/>
    <property type="match status" value="1"/>
</dbReference>
<evidence type="ECO:0000256" key="4">
    <source>
        <dbReference type="ARBA" id="ARBA00005225"/>
    </source>
</evidence>
<evidence type="ECO:0000256" key="10">
    <source>
        <dbReference type="ARBA" id="ARBA00022777"/>
    </source>
</evidence>
<keyword evidence="12 16" id="KW-0630">Potassium</keyword>
<keyword evidence="9 16" id="KW-0547">Nucleotide-binding</keyword>
<comment type="cofactor">
    <cofactor evidence="2">
        <name>K(+)</name>
        <dbReference type="ChEBI" id="CHEBI:29103"/>
    </cofactor>
</comment>
<evidence type="ECO:0000256" key="2">
    <source>
        <dbReference type="ARBA" id="ARBA00001958"/>
    </source>
</evidence>
<evidence type="ECO:0000313" key="18">
    <source>
        <dbReference type="Proteomes" id="UP000184164"/>
    </source>
</evidence>
<dbReference type="InterPro" id="IPR004619">
    <property type="entry name" value="Type_III_PanK"/>
</dbReference>
<comment type="subunit">
    <text evidence="5 16">Homodimer.</text>
</comment>
<dbReference type="PANTHER" id="PTHR34265">
    <property type="entry name" value="TYPE III PANTOTHENATE KINASE"/>
    <property type="match status" value="1"/>
</dbReference>
<keyword evidence="8 16" id="KW-0808">Transferase</keyword>
<evidence type="ECO:0000256" key="3">
    <source>
        <dbReference type="ARBA" id="ARBA00004496"/>
    </source>
</evidence>
<dbReference type="AlphaFoldDB" id="A0A1M5C9E2"/>
<feature type="binding site" evidence="16">
    <location>
        <position position="172"/>
    </location>
    <ligand>
        <name>substrate</name>
    </ligand>
</feature>
<evidence type="ECO:0000256" key="8">
    <source>
        <dbReference type="ARBA" id="ARBA00022679"/>
    </source>
</evidence>
<dbReference type="RefSeq" id="WP_073002299.1">
    <property type="nucleotide sequence ID" value="NZ_FQUM01000006.1"/>
</dbReference>
<proteinExistence type="inferred from homology"/>
<evidence type="ECO:0000256" key="6">
    <source>
        <dbReference type="ARBA" id="ARBA00012102"/>
    </source>
</evidence>
<dbReference type="STRING" id="1484053.SAMN05444274_10610"/>
<dbReference type="Gene3D" id="3.30.420.40">
    <property type="match status" value="2"/>
</dbReference>
<keyword evidence="18" id="KW-1185">Reference proteome</keyword>
<dbReference type="NCBIfam" id="TIGR00671">
    <property type="entry name" value="baf"/>
    <property type="match status" value="1"/>
</dbReference>
<keyword evidence="13 16" id="KW-0173">Coenzyme A biosynthesis</keyword>
<dbReference type="GO" id="GO:0004594">
    <property type="term" value="F:pantothenate kinase activity"/>
    <property type="evidence" value="ECO:0007669"/>
    <property type="project" value="UniProtKB-UniRule"/>
</dbReference>
<name>A0A1M5C9E2_9BACT</name>
<evidence type="ECO:0000256" key="5">
    <source>
        <dbReference type="ARBA" id="ARBA00011738"/>
    </source>
</evidence>
<evidence type="ECO:0000313" key="17">
    <source>
        <dbReference type="EMBL" id="SHF51369.1"/>
    </source>
</evidence>
<evidence type="ECO:0000256" key="12">
    <source>
        <dbReference type="ARBA" id="ARBA00022958"/>
    </source>
</evidence>
<reference evidence="17 18" key="1">
    <citation type="submission" date="2016-11" db="EMBL/GenBank/DDBJ databases">
        <authorList>
            <person name="Jaros S."/>
            <person name="Januszkiewicz K."/>
            <person name="Wedrychowicz H."/>
        </authorList>
    </citation>
    <scope>NUCLEOTIDE SEQUENCE [LARGE SCALE GENOMIC DNA]</scope>
    <source>
        <strain evidence="17 18">DSM 26910</strain>
    </source>
</reference>
<feature type="binding site" evidence="16">
    <location>
        <position position="120"/>
    </location>
    <ligand>
        <name>ATP</name>
        <dbReference type="ChEBI" id="CHEBI:30616"/>
    </ligand>
</feature>
<dbReference type="EC" id="2.7.1.33" evidence="6 16"/>
<evidence type="ECO:0000256" key="7">
    <source>
        <dbReference type="ARBA" id="ARBA00022490"/>
    </source>
</evidence>
<dbReference type="EMBL" id="FQUM01000006">
    <property type="protein sequence ID" value="SHF51369.1"/>
    <property type="molecule type" value="Genomic_DNA"/>
</dbReference>
<evidence type="ECO:0000256" key="13">
    <source>
        <dbReference type="ARBA" id="ARBA00022993"/>
    </source>
</evidence>
<dbReference type="UniPathway" id="UPA00241">
    <property type="reaction ID" value="UER00352"/>
</dbReference>
<keyword evidence="16" id="KW-0479">Metal-binding</keyword>
<organism evidence="17 18">
    <name type="scientific">Mariniphaga anaerophila</name>
    <dbReference type="NCBI Taxonomy" id="1484053"/>
    <lineage>
        <taxon>Bacteria</taxon>
        <taxon>Pseudomonadati</taxon>
        <taxon>Bacteroidota</taxon>
        <taxon>Bacteroidia</taxon>
        <taxon>Marinilabiliales</taxon>
        <taxon>Prolixibacteraceae</taxon>
        <taxon>Mariniphaga</taxon>
    </lineage>
</organism>
<evidence type="ECO:0000256" key="9">
    <source>
        <dbReference type="ARBA" id="ARBA00022741"/>
    </source>
</evidence>
<dbReference type="SUPFAM" id="SSF53067">
    <property type="entry name" value="Actin-like ATPase domain"/>
    <property type="match status" value="2"/>
</dbReference>
<dbReference type="GO" id="GO:0005524">
    <property type="term" value="F:ATP binding"/>
    <property type="evidence" value="ECO:0007669"/>
    <property type="project" value="UniProtKB-UniRule"/>
</dbReference>
<dbReference type="GO" id="GO:0005737">
    <property type="term" value="C:cytoplasm"/>
    <property type="evidence" value="ECO:0007669"/>
    <property type="project" value="UniProtKB-SubCell"/>
</dbReference>
<evidence type="ECO:0000256" key="16">
    <source>
        <dbReference type="HAMAP-Rule" id="MF_01274"/>
    </source>
</evidence>
<dbReference type="InterPro" id="IPR043129">
    <property type="entry name" value="ATPase_NBD"/>
</dbReference>
<dbReference type="Pfam" id="PF03309">
    <property type="entry name" value="Pan_kinase"/>
    <property type="match status" value="1"/>
</dbReference>
<dbReference type="Proteomes" id="UP000184164">
    <property type="component" value="Unassembled WGS sequence"/>
</dbReference>
<keyword evidence="11 16" id="KW-0067">ATP-binding</keyword>
<comment type="subcellular location">
    <subcellularLocation>
        <location evidence="3 16">Cytoplasm</location>
    </subcellularLocation>
</comment>
<evidence type="ECO:0000256" key="14">
    <source>
        <dbReference type="ARBA" id="ARBA00038036"/>
    </source>
</evidence>
<evidence type="ECO:0000256" key="1">
    <source>
        <dbReference type="ARBA" id="ARBA00001206"/>
    </source>
</evidence>
<comment type="function">
    <text evidence="16">Catalyzes the phosphorylation of pantothenate (Pan), the first step in CoA biosynthesis.</text>
</comment>
<protein>
    <recommendedName>
        <fullName evidence="15 16">Type III pantothenate kinase</fullName>
        <ecNumber evidence="6 16">2.7.1.33</ecNumber>
    </recommendedName>
    <alternativeName>
        <fullName evidence="16">PanK-III</fullName>
    </alternativeName>
    <alternativeName>
        <fullName evidence="16">Pantothenic acid kinase</fullName>
    </alternativeName>
</protein>
<feature type="binding site" evidence="16">
    <location>
        <position position="117"/>
    </location>
    <ligand>
        <name>K(+)</name>
        <dbReference type="ChEBI" id="CHEBI:29103"/>
    </ligand>
</feature>
<feature type="active site" description="Proton acceptor" evidence="16">
    <location>
        <position position="96"/>
    </location>
</feature>
<comment type="catalytic activity">
    <reaction evidence="1 16">
        <text>(R)-pantothenate + ATP = (R)-4'-phosphopantothenate + ADP + H(+)</text>
        <dbReference type="Rhea" id="RHEA:16373"/>
        <dbReference type="ChEBI" id="CHEBI:10986"/>
        <dbReference type="ChEBI" id="CHEBI:15378"/>
        <dbReference type="ChEBI" id="CHEBI:29032"/>
        <dbReference type="ChEBI" id="CHEBI:30616"/>
        <dbReference type="ChEBI" id="CHEBI:456216"/>
        <dbReference type="EC" id="2.7.1.33"/>
    </reaction>
</comment>
<comment type="similarity">
    <text evidence="14 16">Belongs to the type III pantothenate kinase family.</text>
</comment>
<feature type="binding site" evidence="16">
    <location>
        <begin position="94"/>
        <end position="97"/>
    </location>
    <ligand>
        <name>substrate</name>
    </ligand>
</feature>
<dbReference type="PANTHER" id="PTHR34265:SF1">
    <property type="entry name" value="TYPE III PANTOTHENATE KINASE"/>
    <property type="match status" value="1"/>
</dbReference>
<sequence length="243" mass="27386">MNLIIDIGNTRTKFSVFNHGEEMISVPVDEFLPSHVDVLLKEHPSIDSVILSSVKNYSQELKKYLQKTFNTFIELDEETPLPVENCYNTKETLGKDRLAAAVGAFHLYPNKNVLIIDAGTAITYDLINEKGQYLGGNISPGLEMRFKALNHFTGRLPLVEKKDFGKLFGQTTSEAIRAGVQHGTVFEVDKAIETFKEFYKNLNVIITGGDTIFFDKKLKNSFFVHFNLIAIGLNRILEHNGEN</sequence>
<dbReference type="GO" id="GO:0046872">
    <property type="term" value="F:metal ion binding"/>
    <property type="evidence" value="ECO:0007669"/>
    <property type="project" value="UniProtKB-KW"/>
</dbReference>